<evidence type="ECO:0000313" key="1">
    <source>
        <dbReference type="EMBL" id="ABF86909.1"/>
    </source>
</evidence>
<dbReference type="EnsemblBacteria" id="ABF86909">
    <property type="protein sequence ID" value="ABF86909"/>
    <property type="gene ID" value="MXAN_3610"/>
</dbReference>
<evidence type="ECO:0000313" key="2">
    <source>
        <dbReference type="Proteomes" id="UP000002402"/>
    </source>
</evidence>
<sequence>MARPQDVQAGMDGGAYAGGLAALGSADTCVVAWAGAGGTVTSKAPGGGD</sequence>
<reference evidence="1 2" key="1">
    <citation type="journal article" date="2006" name="Proc. Natl. Acad. Sci. U.S.A.">
        <title>Evolution of sensory complexity recorded in a myxobacterial genome.</title>
        <authorList>
            <person name="Goldman B.S."/>
            <person name="Nierman W.C."/>
            <person name="Kaiser D."/>
            <person name="Slater S.C."/>
            <person name="Durkin A.S."/>
            <person name="Eisen J.A."/>
            <person name="Ronning C.M."/>
            <person name="Barbazuk W.B."/>
            <person name="Blanchard M."/>
            <person name="Field C."/>
            <person name="Halling C."/>
            <person name="Hinkle G."/>
            <person name="Iartchuk O."/>
            <person name="Kim H.S."/>
            <person name="Mackenzie C."/>
            <person name="Madupu R."/>
            <person name="Miller N."/>
            <person name="Shvartsbeyn A."/>
            <person name="Sullivan S.A."/>
            <person name="Vaudin M."/>
            <person name="Wiegand R."/>
            <person name="Kaplan H.B."/>
        </authorList>
    </citation>
    <scope>NUCLEOTIDE SEQUENCE [LARGE SCALE GENOMIC DNA]</scope>
    <source>
        <strain evidence="2">DK1622</strain>
    </source>
</reference>
<protein>
    <submittedName>
        <fullName evidence="1">Uncharacterized protein</fullName>
    </submittedName>
</protein>
<dbReference type="KEGG" id="mxa:MXAN_3610"/>
<dbReference type="AlphaFoldDB" id="Q1D6C5"/>
<keyword evidence="2" id="KW-1185">Reference proteome</keyword>
<gene>
    <name evidence="1" type="ordered locus">MXAN_3610</name>
</gene>
<organism evidence="1 2">
    <name type="scientific">Myxococcus xanthus (strain DK1622)</name>
    <dbReference type="NCBI Taxonomy" id="246197"/>
    <lineage>
        <taxon>Bacteria</taxon>
        <taxon>Pseudomonadati</taxon>
        <taxon>Myxococcota</taxon>
        <taxon>Myxococcia</taxon>
        <taxon>Myxococcales</taxon>
        <taxon>Cystobacterineae</taxon>
        <taxon>Myxococcaceae</taxon>
        <taxon>Myxococcus</taxon>
    </lineage>
</organism>
<dbReference type="EMBL" id="CP000113">
    <property type="protein sequence ID" value="ABF86909.1"/>
    <property type="molecule type" value="Genomic_DNA"/>
</dbReference>
<name>Q1D6C5_MYXXD</name>
<accession>Q1D6C5</accession>
<proteinExistence type="predicted"/>
<dbReference type="Proteomes" id="UP000002402">
    <property type="component" value="Chromosome"/>
</dbReference>
<dbReference type="HOGENOM" id="CLU_3138050_0_0_7"/>